<dbReference type="AlphaFoldDB" id="A0A963Z859"/>
<dbReference type="EMBL" id="JAESVA010000015">
    <property type="protein sequence ID" value="MCB8883632.1"/>
    <property type="molecule type" value="Genomic_DNA"/>
</dbReference>
<dbReference type="Pfam" id="PF03992">
    <property type="entry name" value="ABM"/>
    <property type="match status" value="1"/>
</dbReference>
<dbReference type="Proteomes" id="UP000721844">
    <property type="component" value="Unassembled WGS sequence"/>
</dbReference>
<protein>
    <submittedName>
        <fullName evidence="2">Antibiotic biosynthesis monooxygenase</fullName>
    </submittedName>
</protein>
<dbReference type="GO" id="GO:0004497">
    <property type="term" value="F:monooxygenase activity"/>
    <property type="evidence" value="ECO:0007669"/>
    <property type="project" value="UniProtKB-KW"/>
</dbReference>
<feature type="domain" description="ABM" evidence="1">
    <location>
        <begin position="2"/>
        <end position="94"/>
    </location>
</feature>
<accession>A0A963Z859</accession>
<dbReference type="Gene3D" id="3.30.70.100">
    <property type="match status" value="1"/>
</dbReference>
<gene>
    <name evidence="2" type="ORF">ACELLULO517_25510</name>
</gene>
<keyword evidence="2" id="KW-0503">Monooxygenase</keyword>
<dbReference type="RefSeq" id="WP_227310298.1">
    <property type="nucleotide sequence ID" value="NZ_JAESVA010000015.1"/>
</dbReference>
<comment type="caution">
    <text evidence="2">The sequence shown here is derived from an EMBL/GenBank/DDBJ whole genome shotgun (WGS) entry which is preliminary data.</text>
</comment>
<reference evidence="2 3" key="1">
    <citation type="journal article" date="2021" name="Microorganisms">
        <title>Acidisoma silvae sp. nov. and Acidisomacellulosilytica sp. nov., Two Acidophilic Bacteria Isolated from Decaying Wood, Hydrolyzing Cellulose and Producing Poly-3-hydroxybutyrate.</title>
        <authorList>
            <person name="Mieszkin S."/>
            <person name="Pouder E."/>
            <person name="Uroz S."/>
            <person name="Simon-Colin C."/>
            <person name="Alain K."/>
        </authorList>
    </citation>
    <scope>NUCLEOTIDE SEQUENCE [LARGE SCALE GENOMIC DNA]</scope>
    <source>
        <strain evidence="2 3">HW T5.17</strain>
    </source>
</reference>
<dbReference type="InterPro" id="IPR007138">
    <property type="entry name" value="ABM_dom"/>
</dbReference>
<keyword evidence="2" id="KW-0560">Oxidoreductase</keyword>
<sequence length="106" mass="11722">MITITAIIRVRAGAADAMLDALAEVADYVRSEEPTTVGFFVSRDLETPCIFTTYERFIDRAAMDLHNSSETVARFFAKATPLLEGPVVLHSCEELIAVARQETNSR</sequence>
<proteinExistence type="predicted"/>
<evidence type="ECO:0000313" key="3">
    <source>
        <dbReference type="Proteomes" id="UP000721844"/>
    </source>
</evidence>
<name>A0A963Z859_9PROT</name>
<dbReference type="SUPFAM" id="SSF54909">
    <property type="entry name" value="Dimeric alpha+beta barrel"/>
    <property type="match status" value="1"/>
</dbReference>
<evidence type="ECO:0000313" key="2">
    <source>
        <dbReference type="EMBL" id="MCB8883632.1"/>
    </source>
</evidence>
<dbReference type="InterPro" id="IPR011008">
    <property type="entry name" value="Dimeric_a/b-barrel"/>
</dbReference>
<dbReference type="PROSITE" id="PS51725">
    <property type="entry name" value="ABM"/>
    <property type="match status" value="1"/>
</dbReference>
<keyword evidence="3" id="KW-1185">Reference proteome</keyword>
<organism evidence="2 3">
    <name type="scientific">Acidisoma cellulosilyticum</name>
    <dbReference type="NCBI Taxonomy" id="2802395"/>
    <lineage>
        <taxon>Bacteria</taxon>
        <taxon>Pseudomonadati</taxon>
        <taxon>Pseudomonadota</taxon>
        <taxon>Alphaproteobacteria</taxon>
        <taxon>Acetobacterales</taxon>
        <taxon>Acidocellaceae</taxon>
        <taxon>Acidisoma</taxon>
    </lineage>
</organism>
<evidence type="ECO:0000259" key="1">
    <source>
        <dbReference type="PROSITE" id="PS51725"/>
    </source>
</evidence>